<organism evidence="2 3">
    <name type="scientific">Paenactinomyces guangxiensis</name>
    <dbReference type="NCBI Taxonomy" id="1490290"/>
    <lineage>
        <taxon>Bacteria</taxon>
        <taxon>Bacillati</taxon>
        <taxon>Bacillota</taxon>
        <taxon>Bacilli</taxon>
        <taxon>Bacillales</taxon>
        <taxon>Thermoactinomycetaceae</taxon>
        <taxon>Paenactinomyces</taxon>
    </lineage>
</organism>
<dbReference type="NCBIfam" id="NF033537">
    <property type="entry name" value="lasso_biosyn_B2"/>
    <property type="match status" value="1"/>
</dbReference>
<dbReference type="EMBL" id="JACEIQ010000003">
    <property type="protein sequence ID" value="MBA4493679.1"/>
    <property type="molecule type" value="Genomic_DNA"/>
</dbReference>
<gene>
    <name evidence="2" type="ORF">H1191_05105</name>
</gene>
<reference evidence="2 3" key="1">
    <citation type="submission" date="2020-07" db="EMBL/GenBank/DDBJ databases">
        <authorList>
            <person name="Feng H."/>
        </authorList>
    </citation>
    <scope>NUCLEOTIDE SEQUENCE [LARGE SCALE GENOMIC DNA]</scope>
    <source>
        <strain evidence="3">s-10</strain>
    </source>
</reference>
<dbReference type="Proteomes" id="UP000535491">
    <property type="component" value="Unassembled WGS sequence"/>
</dbReference>
<feature type="domain" description="Microcin J25-processing protein McjB C-terminal" evidence="1">
    <location>
        <begin position="46"/>
        <end position="137"/>
    </location>
</feature>
<evidence type="ECO:0000313" key="2">
    <source>
        <dbReference type="EMBL" id="MBA4493679.1"/>
    </source>
</evidence>
<comment type="caution">
    <text evidence="2">The sequence shown here is derived from an EMBL/GenBank/DDBJ whole genome shotgun (WGS) entry which is preliminary data.</text>
</comment>
<accession>A0A7W1WPS3</accession>
<dbReference type="AlphaFoldDB" id="A0A7W1WPS3"/>
<dbReference type="RefSeq" id="WP_181750917.1">
    <property type="nucleotide sequence ID" value="NZ_JACEIQ010000003.1"/>
</dbReference>
<evidence type="ECO:0000259" key="1">
    <source>
        <dbReference type="Pfam" id="PF13471"/>
    </source>
</evidence>
<protein>
    <submittedName>
        <fullName evidence="2">Lasso peptide biosynthesis B2 protein</fullName>
    </submittedName>
</protein>
<dbReference type="Pfam" id="PF13471">
    <property type="entry name" value="Transglut_core3"/>
    <property type="match status" value="1"/>
</dbReference>
<keyword evidence="3" id="KW-1185">Reference proteome</keyword>
<evidence type="ECO:0000313" key="3">
    <source>
        <dbReference type="Proteomes" id="UP000535491"/>
    </source>
</evidence>
<proteinExistence type="predicted"/>
<sequence>MGKNMMFNEPTSTISLNKPIKTLFCLLISWTIVRCLSMENIQILLKYMKKQKYLSPMTFDEAMIVYQSIHQMKRWAWVRLACLETSLALLMYAYFEGKSVDFCVGVKLYPFESHAWVEVNGLPVQEDESTEKYKKIMMI</sequence>
<name>A0A7W1WPS3_9BACL</name>
<dbReference type="InterPro" id="IPR032708">
    <property type="entry name" value="McjB_C"/>
</dbReference>
<dbReference type="InterPro" id="IPR053521">
    <property type="entry name" value="McjB-like"/>
</dbReference>